<evidence type="ECO:0000313" key="4">
    <source>
        <dbReference type="EMBL" id="OAQ60275.2"/>
    </source>
</evidence>
<dbReference type="RefSeq" id="XP_022284073.1">
    <property type="nucleotide sequence ID" value="XM_022428726.1"/>
</dbReference>
<comment type="caution">
    <text evidence="4">The sequence shown here is derived from an EMBL/GenBank/DDBJ whole genome shotgun (WGS) entry which is preliminary data.</text>
</comment>
<proteinExistence type="predicted"/>
<dbReference type="AlphaFoldDB" id="A0A179F4E2"/>
<protein>
    <recommendedName>
        <fullName evidence="3">DUF6594 domain-containing protein</fullName>
    </recommendedName>
</protein>
<reference evidence="4 5" key="1">
    <citation type="journal article" date="2016" name="PLoS Pathog.">
        <title>Biosynthesis of antibiotic leucinostatins in bio-control fungus Purpureocillium lilacinum and their inhibition on phytophthora revealed by genome mining.</title>
        <authorList>
            <person name="Wang G."/>
            <person name="Liu Z."/>
            <person name="Lin R."/>
            <person name="Li E."/>
            <person name="Mao Z."/>
            <person name="Ling J."/>
            <person name="Yang Y."/>
            <person name="Yin W.B."/>
            <person name="Xie B."/>
        </authorList>
    </citation>
    <scope>NUCLEOTIDE SEQUENCE [LARGE SCALE GENOMIC DNA]</scope>
    <source>
        <strain evidence="4">170</strain>
    </source>
</reference>
<feature type="transmembrane region" description="Helical" evidence="2">
    <location>
        <begin position="257"/>
        <end position="277"/>
    </location>
</feature>
<organism evidence="4 5">
    <name type="scientific">Pochonia chlamydosporia 170</name>
    <dbReference type="NCBI Taxonomy" id="1380566"/>
    <lineage>
        <taxon>Eukaryota</taxon>
        <taxon>Fungi</taxon>
        <taxon>Dikarya</taxon>
        <taxon>Ascomycota</taxon>
        <taxon>Pezizomycotina</taxon>
        <taxon>Sordariomycetes</taxon>
        <taxon>Hypocreomycetidae</taxon>
        <taxon>Hypocreales</taxon>
        <taxon>Clavicipitaceae</taxon>
        <taxon>Pochonia</taxon>
    </lineage>
</organism>
<keyword evidence="5" id="KW-1185">Reference proteome</keyword>
<dbReference type="OrthoDB" id="5342093at2759"/>
<dbReference type="Proteomes" id="UP000078397">
    <property type="component" value="Unassembled WGS sequence"/>
</dbReference>
<accession>A0A179F4E2</accession>
<feature type="region of interest" description="Disordered" evidence="1">
    <location>
        <begin position="1"/>
        <end position="27"/>
    </location>
</feature>
<evidence type="ECO:0000256" key="1">
    <source>
        <dbReference type="SAM" id="MobiDB-lite"/>
    </source>
</evidence>
<feature type="domain" description="DUF6594" evidence="3">
    <location>
        <begin position="28"/>
        <end position="291"/>
    </location>
</feature>
<keyword evidence="2" id="KW-0472">Membrane</keyword>
<dbReference type="EMBL" id="LSBJ02000009">
    <property type="protein sequence ID" value="OAQ60275.2"/>
    <property type="molecule type" value="Genomic_DNA"/>
</dbReference>
<dbReference type="PANTHER" id="PTHR34502:SF5">
    <property type="entry name" value="DUF6594 DOMAIN-CONTAINING PROTEIN"/>
    <property type="match status" value="1"/>
</dbReference>
<dbReference type="GeneID" id="28853014"/>
<evidence type="ECO:0000259" key="3">
    <source>
        <dbReference type="Pfam" id="PF20237"/>
    </source>
</evidence>
<name>A0A179F4E2_METCM</name>
<gene>
    <name evidence="4" type="ORF">VFPPC_10699</name>
</gene>
<dbReference type="PANTHER" id="PTHR34502">
    <property type="entry name" value="DUF6594 DOMAIN-CONTAINING PROTEIN-RELATED"/>
    <property type="match status" value="1"/>
</dbReference>
<keyword evidence="2" id="KW-0812">Transmembrane</keyword>
<keyword evidence="2" id="KW-1133">Transmembrane helix</keyword>
<sequence length="291" mass="32869">MDHPVAQPEFSSCSAPPPENDNEARDGYPTLAKLMGSYPDTAIFRRFTELNLLNLLRLQAEIQEMEHELQQIRVEDAESHDQIRRTYSKDFRSMRDNEEDGDSEQLDLLIRIGGKLQEYNSALALAVQLKGSDNPSSRELCNLRDWLNRPNGGKSFLMGEEAKVWQGTDMGEFITLFPRRLEDDAFTSFLGGRLLDIYHNIWGHRQTKSHTSHALGSEARQYSDERISRISNIIGAIISSTLPTLAILVLYFVNRMIIRIGLVIVFTAVFSTAIALFTTAKKVEIFSATAA</sequence>
<dbReference type="STRING" id="1380566.A0A179F4E2"/>
<evidence type="ECO:0000313" key="5">
    <source>
        <dbReference type="Proteomes" id="UP000078397"/>
    </source>
</evidence>
<dbReference type="Pfam" id="PF20237">
    <property type="entry name" value="DUF6594"/>
    <property type="match status" value="1"/>
</dbReference>
<evidence type="ECO:0000256" key="2">
    <source>
        <dbReference type="SAM" id="Phobius"/>
    </source>
</evidence>
<dbReference type="KEGG" id="pchm:VFPPC_10699"/>
<dbReference type="InterPro" id="IPR046529">
    <property type="entry name" value="DUF6594"/>
</dbReference>
<feature type="transmembrane region" description="Helical" evidence="2">
    <location>
        <begin position="230"/>
        <end position="251"/>
    </location>
</feature>